<evidence type="ECO:0000313" key="1">
    <source>
        <dbReference type="EMBL" id="KDO40330.1"/>
    </source>
</evidence>
<organism evidence="1 2">
    <name type="scientific">Citrus sinensis</name>
    <name type="common">Sweet orange</name>
    <name type="synonym">Citrus aurantium var. sinensis</name>
    <dbReference type="NCBI Taxonomy" id="2711"/>
    <lineage>
        <taxon>Eukaryota</taxon>
        <taxon>Viridiplantae</taxon>
        <taxon>Streptophyta</taxon>
        <taxon>Embryophyta</taxon>
        <taxon>Tracheophyta</taxon>
        <taxon>Spermatophyta</taxon>
        <taxon>Magnoliopsida</taxon>
        <taxon>eudicotyledons</taxon>
        <taxon>Gunneridae</taxon>
        <taxon>Pentapetalae</taxon>
        <taxon>rosids</taxon>
        <taxon>malvids</taxon>
        <taxon>Sapindales</taxon>
        <taxon>Rutaceae</taxon>
        <taxon>Aurantioideae</taxon>
        <taxon>Citrus</taxon>
    </lineage>
</organism>
<sequence length="155" mass="17373">MPPLGKLPSLEILRIEEMVSVKMVGDEFLGIGICDHNHIHGTFSSSSSSSSSVVAFPKLEKLDLGIMLQLEEWDFGKEDITIMPQVKSLSIFFCEKLKSLPDQLLRSTTLESLEIADVPIVEENFKKDTGKDWSKISHIPNILISRRYEQGGPSR</sequence>
<reference evidence="1 2" key="1">
    <citation type="submission" date="2014-04" db="EMBL/GenBank/DDBJ databases">
        <authorList>
            <consortium name="International Citrus Genome Consortium"/>
            <person name="Gmitter F."/>
            <person name="Chen C."/>
            <person name="Farmerie W."/>
            <person name="Harkins T."/>
            <person name="Desany B."/>
            <person name="Mohiuddin M."/>
            <person name="Kodira C."/>
            <person name="Borodovsky M."/>
            <person name="Lomsadze A."/>
            <person name="Burns P."/>
            <person name="Jenkins J."/>
            <person name="Prochnik S."/>
            <person name="Shu S."/>
            <person name="Chapman J."/>
            <person name="Pitluck S."/>
            <person name="Schmutz J."/>
            <person name="Rokhsar D."/>
        </authorList>
    </citation>
    <scope>NUCLEOTIDE SEQUENCE</scope>
</reference>
<dbReference type="Proteomes" id="UP000027120">
    <property type="component" value="Unassembled WGS sequence"/>
</dbReference>
<dbReference type="EMBL" id="KK786006">
    <property type="protein sequence ID" value="KDO40330.1"/>
    <property type="molecule type" value="Genomic_DNA"/>
</dbReference>
<gene>
    <name evidence="1" type="ORF">CISIN_1g031657mg</name>
</gene>
<dbReference type="SMR" id="A0A067DFJ8"/>
<evidence type="ECO:0008006" key="3">
    <source>
        <dbReference type="Google" id="ProtNLM"/>
    </source>
</evidence>
<keyword evidence="2" id="KW-1185">Reference proteome</keyword>
<protein>
    <recommendedName>
        <fullName evidence="3">NB-ARC domain-containing protein</fullName>
    </recommendedName>
</protein>
<dbReference type="AlphaFoldDB" id="A0A067DFJ8"/>
<dbReference type="InterPro" id="IPR032675">
    <property type="entry name" value="LRR_dom_sf"/>
</dbReference>
<name>A0A067DFJ8_CITSI</name>
<dbReference type="STRING" id="2711.A0A067DFJ8"/>
<proteinExistence type="predicted"/>
<evidence type="ECO:0000313" key="2">
    <source>
        <dbReference type="Proteomes" id="UP000027120"/>
    </source>
</evidence>
<accession>A0A067DFJ8</accession>
<dbReference type="Gene3D" id="3.80.10.10">
    <property type="entry name" value="Ribonuclease Inhibitor"/>
    <property type="match status" value="1"/>
</dbReference>
<dbReference type="SUPFAM" id="SSF52058">
    <property type="entry name" value="L domain-like"/>
    <property type="match status" value="1"/>
</dbReference>